<evidence type="ECO:0000256" key="17">
    <source>
        <dbReference type="SAM" id="MobiDB-lite"/>
    </source>
</evidence>
<dbReference type="Gene3D" id="1.10.10.10">
    <property type="entry name" value="Winged helix-like DNA-binding domain superfamily/Winged helix DNA-binding domain"/>
    <property type="match status" value="1"/>
</dbReference>
<dbReference type="GO" id="GO:0046872">
    <property type="term" value="F:metal ion binding"/>
    <property type="evidence" value="ECO:0007669"/>
    <property type="project" value="UniProtKB-KW"/>
</dbReference>
<dbReference type="InterPro" id="IPR001650">
    <property type="entry name" value="Helicase_C-like"/>
</dbReference>
<name>A0A2W2CA50_9HYPH</name>
<dbReference type="Pfam" id="PF00270">
    <property type="entry name" value="DEAD"/>
    <property type="match status" value="1"/>
</dbReference>
<dbReference type="InterPro" id="IPR036388">
    <property type="entry name" value="WH-like_DNA-bd_sf"/>
</dbReference>
<dbReference type="Pfam" id="PF00570">
    <property type="entry name" value="HRDC"/>
    <property type="match status" value="1"/>
</dbReference>
<reference evidence="22" key="1">
    <citation type="submission" date="2018-06" db="EMBL/GenBank/DDBJ databases">
        <title>Aestuariibacter litoralis strain KCTC 52945T.</title>
        <authorList>
            <person name="Li X."/>
            <person name="Salam N."/>
            <person name="Li J.-L."/>
            <person name="Chen Y.-M."/>
            <person name="Yang Z.-W."/>
            <person name="Zhang L.-Y."/>
            <person name="Han M.-X."/>
            <person name="Xiao M."/>
            <person name="Li W.-J."/>
        </authorList>
    </citation>
    <scope>NUCLEOTIDE SEQUENCE [LARGE SCALE GENOMIC DNA]</scope>
    <source>
        <strain evidence="22">KCTC 52945</strain>
    </source>
</reference>
<evidence type="ECO:0000313" key="21">
    <source>
        <dbReference type="EMBL" id="PZF77043.1"/>
    </source>
</evidence>
<evidence type="ECO:0000256" key="11">
    <source>
        <dbReference type="ARBA" id="ARBA00023125"/>
    </source>
</evidence>
<evidence type="ECO:0000256" key="13">
    <source>
        <dbReference type="ARBA" id="ARBA00023204"/>
    </source>
</evidence>
<dbReference type="PROSITE" id="PS51192">
    <property type="entry name" value="HELICASE_ATP_BIND_1"/>
    <property type="match status" value="1"/>
</dbReference>
<gene>
    <name evidence="21" type="primary">recQ</name>
    <name evidence="21" type="ORF">DK847_11405</name>
</gene>
<dbReference type="PROSITE" id="PS51194">
    <property type="entry name" value="HELICASE_CTER"/>
    <property type="match status" value="1"/>
</dbReference>
<dbReference type="InterPro" id="IPR011545">
    <property type="entry name" value="DEAD/DEAH_box_helicase_dom"/>
</dbReference>
<dbReference type="GO" id="GO:0009378">
    <property type="term" value="F:four-way junction helicase activity"/>
    <property type="evidence" value="ECO:0007669"/>
    <property type="project" value="TreeGrafter"/>
</dbReference>
<evidence type="ECO:0000256" key="8">
    <source>
        <dbReference type="ARBA" id="ARBA00022806"/>
    </source>
</evidence>
<evidence type="ECO:0000259" key="18">
    <source>
        <dbReference type="PROSITE" id="PS50967"/>
    </source>
</evidence>
<evidence type="ECO:0000256" key="1">
    <source>
        <dbReference type="ARBA" id="ARBA00001946"/>
    </source>
</evidence>
<dbReference type="SMART" id="SM00487">
    <property type="entry name" value="DEXDc"/>
    <property type="match status" value="1"/>
</dbReference>
<dbReference type="GO" id="GO:0005737">
    <property type="term" value="C:cytoplasm"/>
    <property type="evidence" value="ECO:0007669"/>
    <property type="project" value="TreeGrafter"/>
</dbReference>
<dbReference type="GO" id="GO:0006281">
    <property type="term" value="P:DNA repair"/>
    <property type="evidence" value="ECO:0007669"/>
    <property type="project" value="UniProtKB-KW"/>
</dbReference>
<keyword evidence="22" id="KW-1185">Reference proteome</keyword>
<keyword evidence="14" id="KW-0413">Isomerase</keyword>
<dbReference type="SMART" id="SM00341">
    <property type="entry name" value="HRDC"/>
    <property type="match status" value="1"/>
</dbReference>
<dbReference type="GO" id="GO:0005524">
    <property type="term" value="F:ATP binding"/>
    <property type="evidence" value="ECO:0007669"/>
    <property type="project" value="UniProtKB-KW"/>
</dbReference>
<protein>
    <recommendedName>
        <fullName evidence="16">DNA helicase RecQ</fullName>
        <ecNumber evidence="16">5.6.2.4</ecNumber>
    </recommendedName>
</protein>
<keyword evidence="8 21" id="KW-0347">Helicase</keyword>
<dbReference type="FunFam" id="3.40.50.300:FF:001389">
    <property type="entry name" value="ATP-dependent DNA helicase RecQ"/>
    <property type="match status" value="1"/>
</dbReference>
<evidence type="ECO:0000256" key="7">
    <source>
        <dbReference type="ARBA" id="ARBA00022801"/>
    </source>
</evidence>
<keyword evidence="4" id="KW-0479">Metal-binding</keyword>
<dbReference type="CDD" id="cd18794">
    <property type="entry name" value="SF2_C_RecQ"/>
    <property type="match status" value="1"/>
</dbReference>
<dbReference type="InterPro" id="IPR004589">
    <property type="entry name" value="DNA_helicase_ATP-dep_RecQ"/>
</dbReference>
<dbReference type="Pfam" id="PF00271">
    <property type="entry name" value="Helicase_C"/>
    <property type="match status" value="1"/>
</dbReference>
<comment type="similarity">
    <text evidence="3">Belongs to the helicase family. RecQ subfamily.</text>
</comment>
<evidence type="ECO:0000256" key="12">
    <source>
        <dbReference type="ARBA" id="ARBA00023172"/>
    </source>
</evidence>
<dbReference type="GO" id="GO:0043138">
    <property type="term" value="F:3'-5' DNA helicase activity"/>
    <property type="evidence" value="ECO:0007669"/>
    <property type="project" value="UniProtKB-EC"/>
</dbReference>
<evidence type="ECO:0000256" key="6">
    <source>
        <dbReference type="ARBA" id="ARBA00022763"/>
    </source>
</evidence>
<dbReference type="GO" id="GO:0016787">
    <property type="term" value="F:hydrolase activity"/>
    <property type="evidence" value="ECO:0007669"/>
    <property type="project" value="UniProtKB-KW"/>
</dbReference>
<dbReference type="SUPFAM" id="SSF47819">
    <property type="entry name" value="HRDC-like"/>
    <property type="match status" value="1"/>
</dbReference>
<dbReference type="InterPro" id="IPR044876">
    <property type="entry name" value="HRDC_dom_sf"/>
</dbReference>
<dbReference type="GO" id="GO:0006260">
    <property type="term" value="P:DNA replication"/>
    <property type="evidence" value="ECO:0007669"/>
    <property type="project" value="InterPro"/>
</dbReference>
<dbReference type="InterPro" id="IPR014001">
    <property type="entry name" value="Helicase_ATP-bd"/>
</dbReference>
<evidence type="ECO:0000256" key="3">
    <source>
        <dbReference type="ARBA" id="ARBA00005446"/>
    </source>
</evidence>
<dbReference type="NCBIfam" id="TIGR00614">
    <property type="entry name" value="recQ_fam"/>
    <property type="match status" value="1"/>
</dbReference>
<dbReference type="CDD" id="cd17920">
    <property type="entry name" value="DEXHc_RecQ"/>
    <property type="match status" value="1"/>
</dbReference>
<dbReference type="Gene3D" id="1.10.150.80">
    <property type="entry name" value="HRDC domain"/>
    <property type="match status" value="1"/>
</dbReference>
<keyword evidence="9" id="KW-0862">Zinc</keyword>
<evidence type="ECO:0000256" key="16">
    <source>
        <dbReference type="NCBIfam" id="TIGR01389"/>
    </source>
</evidence>
<dbReference type="NCBIfam" id="TIGR01389">
    <property type="entry name" value="recQ"/>
    <property type="match status" value="1"/>
</dbReference>
<dbReference type="GO" id="GO:0009432">
    <property type="term" value="P:SOS response"/>
    <property type="evidence" value="ECO:0007669"/>
    <property type="project" value="UniProtKB-UniRule"/>
</dbReference>
<dbReference type="InterPro" id="IPR006293">
    <property type="entry name" value="DNA_helicase_ATP-dep_RecQ_bac"/>
</dbReference>
<dbReference type="GO" id="GO:0043590">
    <property type="term" value="C:bacterial nucleoid"/>
    <property type="evidence" value="ECO:0007669"/>
    <property type="project" value="TreeGrafter"/>
</dbReference>
<evidence type="ECO:0000256" key="15">
    <source>
        <dbReference type="ARBA" id="ARBA00034617"/>
    </source>
</evidence>
<dbReference type="PANTHER" id="PTHR13710">
    <property type="entry name" value="DNA HELICASE RECQ FAMILY MEMBER"/>
    <property type="match status" value="1"/>
</dbReference>
<comment type="caution">
    <text evidence="21">The sequence shown here is derived from an EMBL/GenBank/DDBJ whole genome shotgun (WGS) entry which is preliminary data.</text>
</comment>
<evidence type="ECO:0000259" key="19">
    <source>
        <dbReference type="PROSITE" id="PS51192"/>
    </source>
</evidence>
<dbReference type="InterPro" id="IPR018982">
    <property type="entry name" value="RQC_domain"/>
</dbReference>
<dbReference type="AlphaFoldDB" id="A0A2W2CA50"/>
<dbReference type="SMART" id="SM00490">
    <property type="entry name" value="HELICc"/>
    <property type="match status" value="1"/>
</dbReference>
<dbReference type="InterPro" id="IPR002121">
    <property type="entry name" value="HRDC_dom"/>
</dbReference>
<evidence type="ECO:0000256" key="2">
    <source>
        <dbReference type="ARBA" id="ARBA00001947"/>
    </source>
</evidence>
<evidence type="ECO:0000256" key="5">
    <source>
        <dbReference type="ARBA" id="ARBA00022741"/>
    </source>
</evidence>
<dbReference type="Pfam" id="PF09382">
    <property type="entry name" value="RQC"/>
    <property type="match status" value="1"/>
</dbReference>
<comment type="cofactor">
    <cofactor evidence="2">
        <name>Zn(2+)</name>
        <dbReference type="ChEBI" id="CHEBI:29105"/>
    </cofactor>
</comment>
<keyword evidence="11" id="KW-0238">DNA-binding</keyword>
<dbReference type="SUPFAM" id="SSF52540">
    <property type="entry name" value="P-loop containing nucleoside triphosphate hydrolases"/>
    <property type="match status" value="2"/>
</dbReference>
<evidence type="ECO:0000256" key="4">
    <source>
        <dbReference type="ARBA" id="ARBA00022723"/>
    </source>
</evidence>
<evidence type="ECO:0000256" key="14">
    <source>
        <dbReference type="ARBA" id="ARBA00023235"/>
    </source>
</evidence>
<dbReference type="PANTHER" id="PTHR13710:SF105">
    <property type="entry name" value="ATP-DEPENDENT DNA HELICASE Q1"/>
    <property type="match status" value="1"/>
</dbReference>
<keyword evidence="6" id="KW-0227">DNA damage</keyword>
<dbReference type="InterPro" id="IPR032284">
    <property type="entry name" value="RecQ_Zn-bd"/>
</dbReference>
<keyword evidence="7" id="KW-0378">Hydrolase</keyword>
<keyword evidence="13" id="KW-0234">DNA repair</keyword>
<sequence length="626" mass="68537">MPGEEIDKRHPNRGGAARPRPVSPHDILRKTFGYETFRPGQEGIVTTLLAGRNVLAVMPTGSGKSLCYQVPALARGGLAIVVSPLVALMQDQVAALKLAGVAAESINSAQDREENVAIWRRVAAGEVRLLYLSPERLMTERMVGALARLNVQLIAIDEAHCISQWGPAFRPEYDMLQTLRQSFPGVPIGAFTATADEATRRDIVGKIFGGDAEVYVAGFDRPNLQLAVSPKDNAKQQLIDFLDGRAGQSGIVYALSRKSTEEWAAFLVSKGFRAIAYHAGMSAEDRAEAQSLFMTEKGVIVCATIAFGMGIDKPDVRFVFHADLPSSLDAYYQEIGRAGRDGSPADVKMVYGLGDIQLRRRFIDQEEGGDERRRREHKRLDALVAYCEAPECRRQNLLFYFGEESPPCGNCDVCLDPVHLVDGTAEAQWVLEAVKTTGQRFGAAHVADVLAGKSNEKGDTLRHTELPVFGIGKAQGRQHWQSMIRQLVGGGYLAIDVAGYGGLSISPKGHALARGDGSFRYRQDPVRTSRKAERARKLVAAVEEGGVSDALLQRLKSLRAKLAKERKVPAYVVFTDRTLIDMAAKRPLTRWDFGEVHGVGESKLQQFAEVFLAEITRHVQQESGVA</sequence>
<dbReference type="Gene3D" id="3.40.50.300">
    <property type="entry name" value="P-loop containing nucleotide triphosphate hydrolases"/>
    <property type="match status" value="2"/>
</dbReference>
<keyword evidence="12" id="KW-0233">DNA recombination</keyword>
<evidence type="ECO:0000256" key="9">
    <source>
        <dbReference type="ARBA" id="ARBA00022833"/>
    </source>
</evidence>
<evidence type="ECO:0000313" key="22">
    <source>
        <dbReference type="Proteomes" id="UP000248795"/>
    </source>
</evidence>
<feature type="domain" description="Helicase ATP-binding" evidence="19">
    <location>
        <begin position="45"/>
        <end position="213"/>
    </location>
</feature>
<evidence type="ECO:0000256" key="10">
    <source>
        <dbReference type="ARBA" id="ARBA00022840"/>
    </source>
</evidence>
<feature type="domain" description="Helicase C-terminal" evidence="20">
    <location>
        <begin position="234"/>
        <end position="381"/>
    </location>
</feature>
<dbReference type="EMBL" id="QKVK01000004">
    <property type="protein sequence ID" value="PZF77043.1"/>
    <property type="molecule type" value="Genomic_DNA"/>
</dbReference>
<feature type="region of interest" description="Disordered" evidence="17">
    <location>
        <begin position="1"/>
        <end position="24"/>
    </location>
</feature>
<dbReference type="SMART" id="SM00956">
    <property type="entry name" value="RQC"/>
    <property type="match status" value="1"/>
</dbReference>
<dbReference type="PROSITE" id="PS50967">
    <property type="entry name" value="HRDC"/>
    <property type="match status" value="1"/>
</dbReference>
<feature type="domain" description="HRDC" evidence="18">
    <location>
        <begin position="545"/>
        <end position="625"/>
    </location>
</feature>
<dbReference type="Pfam" id="PF16124">
    <property type="entry name" value="RecQ_Zn_bind"/>
    <property type="match status" value="1"/>
</dbReference>
<comment type="catalytic activity">
    <reaction evidence="15">
        <text>Couples ATP hydrolysis with the unwinding of duplex DNA by translocating in the 3'-5' direction.</text>
        <dbReference type="EC" id="5.6.2.4"/>
    </reaction>
</comment>
<dbReference type="GO" id="GO:0003677">
    <property type="term" value="F:DNA binding"/>
    <property type="evidence" value="ECO:0007669"/>
    <property type="project" value="UniProtKB-KW"/>
</dbReference>
<dbReference type="EC" id="5.6.2.4" evidence="16"/>
<keyword evidence="10" id="KW-0067">ATP-binding</keyword>
<dbReference type="InterPro" id="IPR010997">
    <property type="entry name" value="HRDC-like_sf"/>
</dbReference>
<keyword evidence="5" id="KW-0547">Nucleotide-binding</keyword>
<organism evidence="21 22">
    <name type="scientific">Aestuariivirga litoralis</name>
    <dbReference type="NCBI Taxonomy" id="2650924"/>
    <lineage>
        <taxon>Bacteria</taxon>
        <taxon>Pseudomonadati</taxon>
        <taxon>Pseudomonadota</taxon>
        <taxon>Alphaproteobacteria</taxon>
        <taxon>Hyphomicrobiales</taxon>
        <taxon>Aestuariivirgaceae</taxon>
        <taxon>Aestuariivirga</taxon>
    </lineage>
</organism>
<dbReference type="GO" id="GO:0030894">
    <property type="term" value="C:replisome"/>
    <property type="evidence" value="ECO:0007669"/>
    <property type="project" value="TreeGrafter"/>
</dbReference>
<dbReference type="GO" id="GO:0006310">
    <property type="term" value="P:DNA recombination"/>
    <property type="evidence" value="ECO:0007669"/>
    <property type="project" value="UniProtKB-UniRule"/>
</dbReference>
<comment type="cofactor">
    <cofactor evidence="1">
        <name>Mg(2+)</name>
        <dbReference type="ChEBI" id="CHEBI:18420"/>
    </cofactor>
</comment>
<dbReference type="Proteomes" id="UP000248795">
    <property type="component" value="Unassembled WGS sequence"/>
</dbReference>
<proteinExistence type="inferred from homology"/>
<accession>A0A2W2CA50</accession>
<evidence type="ECO:0000259" key="20">
    <source>
        <dbReference type="PROSITE" id="PS51194"/>
    </source>
</evidence>
<dbReference type="InterPro" id="IPR027417">
    <property type="entry name" value="P-loop_NTPase"/>
</dbReference>